<sequence>MIIGSPCFGLPHRRCTSRPEANIQTRGCWPSGDLSSQQIGFSQDFRPHDETGGAGEGVVRPLGRGPSVSRYAAQSLPSWGPPFCVVLTSAASATTPQQKQLRSLDVVRYSTDVGGPEGQREEREDPPGSGKTPDSSEDHVEPIPLIPLSPENHVWKKKNGKNPKRSIPQKAAAFLAFAATTLMLGLKLRHRRSAQEEEREISGGSSRPSRMSSRGPRGILNPSKRALAVIGVAVILTTLSLIGFSSLAGLRAREHGGNSVSGAAPSSLSDSLGRHDSDPPPPGSPAKLWNKSTEFLGRHSTKGVAGTAVFAGIALARFLAKLFSRQRTSPTAEDQSEGAAAAASLEDVPDGKAPASGPVEIPPAFSVMYASGPGSKGEKAKRGWGHNSLKKLEKAEAQVKELRAVIKSISPRLYDSLGEELEDLKNASNPEVRAIQSRRLAALSHAVRLRVITYNLSEILEGLSRGDYEGQRELLDEQLNAQTAALSEISKDFPANSAALRDLVIAELPEEHREAALKVYRLWQLRENIVLHHWVHVARFKAATLKKSADESGNVLPEAEENFVKLDDRDDRLAESRKAFAARVVPEMFFIYTDPWED</sequence>
<keyword evidence="2" id="KW-1133">Transmembrane helix</keyword>
<proteinExistence type="predicted"/>
<feature type="region of interest" description="Disordered" evidence="1">
    <location>
        <begin position="190"/>
        <end position="220"/>
    </location>
</feature>
<gene>
    <name evidence="3" type="ORF">CSUI_003669</name>
</gene>
<dbReference type="RefSeq" id="XP_067924159.1">
    <property type="nucleotide sequence ID" value="XM_068063864.1"/>
</dbReference>
<dbReference type="AlphaFoldDB" id="A0A2C6L418"/>
<reference evidence="3 4" key="1">
    <citation type="journal article" date="2017" name="Int. J. Parasitol.">
        <title>The genome of the protozoan parasite Cystoisospora suis and a reverse vaccinology approach to identify vaccine candidates.</title>
        <authorList>
            <person name="Palmieri N."/>
            <person name="Shrestha A."/>
            <person name="Ruttkowski B."/>
            <person name="Beck T."/>
            <person name="Vogl C."/>
            <person name="Tomley F."/>
            <person name="Blake D.P."/>
            <person name="Joachim A."/>
        </authorList>
    </citation>
    <scope>NUCLEOTIDE SEQUENCE [LARGE SCALE GENOMIC DNA]</scope>
    <source>
        <strain evidence="3 4">Wien I</strain>
    </source>
</reference>
<evidence type="ECO:0000313" key="4">
    <source>
        <dbReference type="Proteomes" id="UP000221165"/>
    </source>
</evidence>
<feature type="compositionally biased region" description="Low complexity" evidence="1">
    <location>
        <begin position="202"/>
        <end position="218"/>
    </location>
</feature>
<dbReference type="Proteomes" id="UP000221165">
    <property type="component" value="Unassembled WGS sequence"/>
</dbReference>
<feature type="transmembrane region" description="Helical" evidence="2">
    <location>
        <begin position="226"/>
        <end position="250"/>
    </location>
</feature>
<evidence type="ECO:0008006" key="5">
    <source>
        <dbReference type="Google" id="ProtNLM"/>
    </source>
</evidence>
<feature type="transmembrane region" description="Helical" evidence="2">
    <location>
        <begin position="171"/>
        <end position="188"/>
    </location>
</feature>
<dbReference type="VEuPathDB" id="ToxoDB:CSUI_003669"/>
<evidence type="ECO:0000313" key="3">
    <source>
        <dbReference type="EMBL" id="PHJ22482.1"/>
    </source>
</evidence>
<name>A0A2C6L418_9APIC</name>
<accession>A0A2C6L418</accession>
<feature type="compositionally biased region" description="Polar residues" evidence="1">
    <location>
        <begin position="258"/>
        <end position="270"/>
    </location>
</feature>
<keyword evidence="4" id="KW-1185">Reference proteome</keyword>
<evidence type="ECO:0000256" key="2">
    <source>
        <dbReference type="SAM" id="Phobius"/>
    </source>
</evidence>
<protein>
    <recommendedName>
        <fullName evidence="5">Transmembrane protein</fullName>
    </recommendedName>
</protein>
<organism evidence="3 4">
    <name type="scientific">Cystoisospora suis</name>
    <dbReference type="NCBI Taxonomy" id="483139"/>
    <lineage>
        <taxon>Eukaryota</taxon>
        <taxon>Sar</taxon>
        <taxon>Alveolata</taxon>
        <taxon>Apicomplexa</taxon>
        <taxon>Conoidasida</taxon>
        <taxon>Coccidia</taxon>
        <taxon>Eucoccidiorida</taxon>
        <taxon>Eimeriorina</taxon>
        <taxon>Sarcocystidae</taxon>
        <taxon>Cystoisospora</taxon>
    </lineage>
</organism>
<feature type="compositionally biased region" description="Basic residues" evidence="1">
    <location>
        <begin position="155"/>
        <end position="164"/>
    </location>
</feature>
<evidence type="ECO:0000256" key="1">
    <source>
        <dbReference type="SAM" id="MobiDB-lite"/>
    </source>
</evidence>
<dbReference type="GeneID" id="94427075"/>
<comment type="caution">
    <text evidence="3">The sequence shown here is derived from an EMBL/GenBank/DDBJ whole genome shotgun (WGS) entry which is preliminary data.</text>
</comment>
<feature type="region of interest" description="Disordered" evidence="1">
    <location>
        <begin position="254"/>
        <end position="290"/>
    </location>
</feature>
<feature type="region of interest" description="Disordered" evidence="1">
    <location>
        <begin position="95"/>
        <end position="167"/>
    </location>
</feature>
<keyword evidence="2" id="KW-0472">Membrane</keyword>
<feature type="region of interest" description="Disordered" evidence="1">
    <location>
        <begin position="329"/>
        <end position="359"/>
    </location>
</feature>
<keyword evidence="2" id="KW-0812">Transmembrane</keyword>
<dbReference type="EMBL" id="MIGC01001655">
    <property type="protein sequence ID" value="PHJ22482.1"/>
    <property type="molecule type" value="Genomic_DNA"/>
</dbReference>